<dbReference type="AlphaFoldDB" id="Q2T9C7"/>
<protein>
    <recommendedName>
        <fullName evidence="4">Acetoacetate decarboxylase</fullName>
        <shortName evidence="4">AAD</shortName>
        <shortName evidence="4">ADC</shortName>
        <ecNumber evidence="4">4.1.1.4</ecNumber>
    </recommendedName>
</protein>
<gene>
    <name evidence="4" type="primary">adc</name>
    <name evidence="5" type="ordered locus">BTH_II0020</name>
</gene>
<keyword evidence="3 4" id="KW-0704">Schiff base</keyword>
<keyword evidence="1 4" id="KW-0210">Decarboxylase</keyword>
<comment type="catalytic activity">
    <reaction evidence="4">
        <text>acetoacetate + H(+) = acetone + CO2</text>
        <dbReference type="Rhea" id="RHEA:19729"/>
        <dbReference type="ChEBI" id="CHEBI:13705"/>
        <dbReference type="ChEBI" id="CHEBI:15347"/>
        <dbReference type="ChEBI" id="CHEBI:15378"/>
        <dbReference type="ChEBI" id="CHEBI:16526"/>
        <dbReference type="EC" id="4.1.1.4"/>
    </reaction>
</comment>
<evidence type="ECO:0000256" key="2">
    <source>
        <dbReference type="ARBA" id="ARBA00023239"/>
    </source>
</evidence>
<accession>Q2T9C7</accession>
<dbReference type="NCBIfam" id="NF002614">
    <property type="entry name" value="PRK02265.1"/>
    <property type="match status" value="1"/>
</dbReference>
<dbReference type="SUPFAM" id="SSF160104">
    <property type="entry name" value="Acetoacetate decarboxylase-like"/>
    <property type="match status" value="1"/>
</dbReference>
<reference evidence="5 6" key="1">
    <citation type="journal article" date="2005" name="BMC Genomics">
        <title>Bacterial genome adaptation to niches: divergence of the potential virulence genes in three Burkholderia species of different survival strategies.</title>
        <authorList>
            <person name="Kim H.S."/>
            <person name="Schell M.A."/>
            <person name="Yu Y."/>
            <person name="Ulrich R.L."/>
            <person name="Sarria S.H."/>
            <person name="Nierman W.C."/>
            <person name="DeShazer D."/>
        </authorList>
    </citation>
    <scope>NUCLEOTIDE SEQUENCE [LARGE SCALE GENOMIC DNA]</scope>
    <source>
        <strain evidence="6">ATCC 700388 / DSM 13276 / CCUG 48851 / CIP 106301 / E264</strain>
    </source>
</reference>
<name>Q2T9C7_BURTA</name>
<sequence length="348" mass="39572">MRRMSRHPVFGLRSPSFHRSRKYSPKLPKSLTFVVLARKRSVTRFQSPADARSLPPPQHCQYLSFRCREFRNNLFQLRHRTIDSRKHTISAPRQRSDQQGVHMKPSQVRSKAFAMPLTSPAFPMGPYRFVNREFLIITYRTDMDRLREIVPEPLEVKEPLVHYEFIRMPDSTGFGDYTESGQVIPVEYKGQPGGYTLAMYLNDHPPIAGGRELWGFPKKLAQPTLATHIDTLLGTLDYGPVRVATGTMGYKHQELDLEEQAKRLAGANFLLKIIPHVDGSARVCELVRYYLQDIKMKGAWTGPASLQLAPHALAPVADLPVLEIVEARHLLADLTLGLGEVVYDYLAQ</sequence>
<evidence type="ECO:0000256" key="1">
    <source>
        <dbReference type="ARBA" id="ARBA00022793"/>
    </source>
</evidence>
<dbReference type="GO" id="GO:0047602">
    <property type="term" value="F:acetoacetate decarboxylase activity"/>
    <property type="evidence" value="ECO:0007669"/>
    <property type="project" value="UniProtKB-UniRule"/>
</dbReference>
<dbReference type="HAMAP" id="MF_00597">
    <property type="entry name" value="ADC"/>
    <property type="match status" value="1"/>
</dbReference>
<dbReference type="KEGG" id="bte:BTH_II0020"/>
<dbReference type="HOGENOM" id="CLU_077089_0_0_4"/>
<dbReference type="InterPro" id="IPR023653">
    <property type="entry name" value="Acetoacetate_decarboxylase_bac"/>
</dbReference>
<dbReference type="Proteomes" id="UP000001930">
    <property type="component" value="Chromosome II"/>
</dbReference>
<keyword evidence="2 4" id="KW-0456">Lyase</keyword>
<proteinExistence type="inferred from homology"/>
<feature type="active site" description="Schiff-base intermediate with acetoacetate" evidence="4">
    <location>
        <position position="218"/>
    </location>
</feature>
<comment type="function">
    <text evidence="4">Catalyzes the conversion of acetoacetate to acetone and carbon dioxide.</text>
</comment>
<evidence type="ECO:0000256" key="4">
    <source>
        <dbReference type="HAMAP-Rule" id="MF_00597"/>
    </source>
</evidence>
<organism evidence="5 6">
    <name type="scientific">Burkholderia thailandensis (strain ATCC 700388 / DSM 13276 / CCUG 48851 / CIP 106301 / E264)</name>
    <dbReference type="NCBI Taxonomy" id="271848"/>
    <lineage>
        <taxon>Bacteria</taxon>
        <taxon>Pseudomonadati</taxon>
        <taxon>Pseudomonadota</taxon>
        <taxon>Betaproteobacteria</taxon>
        <taxon>Burkholderiales</taxon>
        <taxon>Burkholderiaceae</taxon>
        <taxon>Burkholderia</taxon>
        <taxon>pseudomallei group</taxon>
    </lineage>
</organism>
<comment type="similarity">
    <text evidence="4">Belongs to the ADC family.</text>
</comment>
<evidence type="ECO:0000313" key="5">
    <source>
        <dbReference type="EMBL" id="ABC34322.1"/>
    </source>
</evidence>
<dbReference type="InterPro" id="IPR023375">
    <property type="entry name" value="ADC_dom_sf"/>
</dbReference>
<dbReference type="Gene3D" id="2.40.400.10">
    <property type="entry name" value="Acetoacetate decarboxylase-like"/>
    <property type="match status" value="1"/>
</dbReference>
<evidence type="ECO:0000313" key="6">
    <source>
        <dbReference type="Proteomes" id="UP000001930"/>
    </source>
</evidence>
<dbReference type="InterPro" id="IPR010451">
    <property type="entry name" value="Acetoacetate_decarboxylase"/>
</dbReference>
<evidence type="ECO:0000256" key="3">
    <source>
        <dbReference type="ARBA" id="ARBA00023270"/>
    </source>
</evidence>
<dbReference type="Pfam" id="PF06314">
    <property type="entry name" value="ADC"/>
    <property type="match status" value="1"/>
</dbReference>
<dbReference type="EC" id="4.1.1.4" evidence="4"/>
<dbReference type="EMBL" id="CP000085">
    <property type="protein sequence ID" value="ABC34322.1"/>
    <property type="molecule type" value="Genomic_DNA"/>
</dbReference>
<keyword evidence="6" id="KW-1185">Reference proteome</keyword>